<dbReference type="InterPro" id="IPR021858">
    <property type="entry name" value="Fun_TF"/>
</dbReference>
<evidence type="ECO:0000313" key="7">
    <source>
        <dbReference type="EMBL" id="KAL2862424.1"/>
    </source>
</evidence>
<evidence type="ECO:0000256" key="1">
    <source>
        <dbReference type="ARBA" id="ARBA00023015"/>
    </source>
</evidence>
<evidence type="ECO:0000256" key="2">
    <source>
        <dbReference type="ARBA" id="ARBA00023125"/>
    </source>
</evidence>
<protein>
    <recommendedName>
        <fullName evidence="6">Zn(2)-C6 fungal-type domain-containing protein</fullName>
    </recommendedName>
</protein>
<feature type="domain" description="Zn(2)-C6 fungal-type" evidence="6">
    <location>
        <begin position="9"/>
        <end position="39"/>
    </location>
</feature>
<evidence type="ECO:0000259" key="6">
    <source>
        <dbReference type="PROSITE" id="PS50048"/>
    </source>
</evidence>
<keyword evidence="3" id="KW-0804">Transcription</keyword>
<dbReference type="InterPro" id="IPR001138">
    <property type="entry name" value="Zn2Cys6_DnaBD"/>
</dbReference>
<gene>
    <name evidence="7" type="ORF">BJX67DRAFT_297605</name>
</gene>
<keyword evidence="2" id="KW-0238">DNA-binding</keyword>
<keyword evidence="8" id="KW-1185">Reference proteome</keyword>
<dbReference type="CDD" id="cd00067">
    <property type="entry name" value="GAL4"/>
    <property type="match status" value="1"/>
</dbReference>
<dbReference type="Gene3D" id="4.10.240.10">
    <property type="entry name" value="Zn(2)-C6 fungal-type DNA-binding domain"/>
    <property type="match status" value="1"/>
</dbReference>
<dbReference type="Proteomes" id="UP001610432">
    <property type="component" value="Unassembled WGS sequence"/>
</dbReference>
<dbReference type="PROSITE" id="PS00463">
    <property type="entry name" value="ZN2_CY6_FUNGAL_1"/>
    <property type="match status" value="1"/>
</dbReference>
<evidence type="ECO:0000313" key="8">
    <source>
        <dbReference type="Proteomes" id="UP001610432"/>
    </source>
</evidence>
<dbReference type="SMART" id="SM00066">
    <property type="entry name" value="GAL4"/>
    <property type="match status" value="1"/>
</dbReference>
<dbReference type="EMBL" id="JBFXLQ010000068">
    <property type="protein sequence ID" value="KAL2862424.1"/>
    <property type="molecule type" value="Genomic_DNA"/>
</dbReference>
<feature type="region of interest" description="Disordered" evidence="5">
    <location>
        <begin position="380"/>
        <end position="401"/>
    </location>
</feature>
<dbReference type="GeneID" id="98141987"/>
<accession>A0ABR4LE82</accession>
<evidence type="ECO:0000256" key="4">
    <source>
        <dbReference type="ARBA" id="ARBA00023242"/>
    </source>
</evidence>
<evidence type="ECO:0000256" key="3">
    <source>
        <dbReference type="ARBA" id="ARBA00023163"/>
    </source>
</evidence>
<dbReference type="SUPFAM" id="SSF57701">
    <property type="entry name" value="Zn2/Cys6 DNA-binding domain"/>
    <property type="match status" value="1"/>
</dbReference>
<dbReference type="PROSITE" id="PS50048">
    <property type="entry name" value="ZN2_CY6_FUNGAL_2"/>
    <property type="match status" value="1"/>
</dbReference>
<organism evidence="7 8">
    <name type="scientific">Aspergillus lucknowensis</name>
    <dbReference type="NCBI Taxonomy" id="176173"/>
    <lineage>
        <taxon>Eukaryota</taxon>
        <taxon>Fungi</taxon>
        <taxon>Dikarya</taxon>
        <taxon>Ascomycota</taxon>
        <taxon>Pezizomycotina</taxon>
        <taxon>Eurotiomycetes</taxon>
        <taxon>Eurotiomycetidae</taxon>
        <taxon>Eurotiales</taxon>
        <taxon>Aspergillaceae</taxon>
        <taxon>Aspergillus</taxon>
        <taxon>Aspergillus subgen. Nidulantes</taxon>
    </lineage>
</organism>
<dbReference type="RefSeq" id="XP_070881403.1">
    <property type="nucleotide sequence ID" value="XM_071026915.1"/>
</dbReference>
<comment type="caution">
    <text evidence="7">The sequence shown here is derived from an EMBL/GenBank/DDBJ whole genome shotgun (WGS) entry which is preliminary data.</text>
</comment>
<dbReference type="PANTHER" id="PTHR38791:SF5">
    <property type="entry name" value="TRANSCRIPTION FACTOR DBAG-RELATED"/>
    <property type="match status" value="1"/>
</dbReference>
<keyword evidence="1" id="KW-0805">Transcription regulation</keyword>
<dbReference type="PANTHER" id="PTHR38791">
    <property type="entry name" value="ZN(II)2CYS6 TRANSCRIPTION FACTOR (EUROFUNG)-RELATED-RELATED"/>
    <property type="match status" value="1"/>
</dbReference>
<sequence>MVNHGRSAGCLTCKQRRVKCDEEKPKCRACRRLKLNCRYRTKYANLRIKDETHKFHSSTKVAIRHVAEPDAAVPFFLQHYATMGRDVASTRGFYEMLVSVYARELQSSPLSLAVAAVAEVVLALWRHNSHASDLHSRRLNRSSNSYYTQAVRALRHALDDRNERGKPATMLAVLSLQLHDNVTAVYGVQPATRIHHDGALSLLPFAAAPSECVDLDPTTSAYVRNFIFHSEISSALRQGRGLDPVVAEWIGDRGLKGVSDNPSATLDAIGAATAEFQARYIRRRRGGGGTPLSREEMDAWRVRAKCIDDQLVLWAQTLPAHWRVLRLVRGRLGDDVIDASIPTYRSICEVYTCSQVGATWNIWRVQRLLLTRISLSLLGSSDREDGQSSRSPQETGVGRREMEEDAAAAVGYIQRLQELVDSICYSVPFFLGNRARPSSMSDFTDPAILFPRVGSSPPPDAARASQLVSGDPYEQHFRRHIIAQGPWHLMNSLSRLLTLFADHDHGSIKPAALLRQGQHEWISRQFVRVVSLLHLWSVVGIGDALAGDSSAEDIARGVRKGAVYMTGP</sequence>
<evidence type="ECO:0000256" key="5">
    <source>
        <dbReference type="SAM" id="MobiDB-lite"/>
    </source>
</evidence>
<reference evidence="7 8" key="1">
    <citation type="submission" date="2024-07" db="EMBL/GenBank/DDBJ databases">
        <title>Section-level genome sequencing and comparative genomics of Aspergillus sections Usti and Cavernicolus.</title>
        <authorList>
            <consortium name="Lawrence Berkeley National Laboratory"/>
            <person name="Nybo J.L."/>
            <person name="Vesth T.C."/>
            <person name="Theobald S."/>
            <person name="Frisvad J.C."/>
            <person name="Larsen T.O."/>
            <person name="Kjaerboelling I."/>
            <person name="Rothschild-Mancinelli K."/>
            <person name="Lyhne E.K."/>
            <person name="Kogle M.E."/>
            <person name="Barry K."/>
            <person name="Clum A."/>
            <person name="Na H."/>
            <person name="Ledsgaard L."/>
            <person name="Lin J."/>
            <person name="Lipzen A."/>
            <person name="Kuo A."/>
            <person name="Riley R."/>
            <person name="Mondo S."/>
            <person name="Labutti K."/>
            <person name="Haridas S."/>
            <person name="Pangalinan J."/>
            <person name="Salamov A.A."/>
            <person name="Simmons B.A."/>
            <person name="Magnuson J.K."/>
            <person name="Chen J."/>
            <person name="Drula E."/>
            <person name="Henrissat B."/>
            <person name="Wiebenga A."/>
            <person name="Lubbers R.J."/>
            <person name="Gomes A.C."/>
            <person name="Macurrencykelacurrency M.R."/>
            <person name="Stajich J."/>
            <person name="Grigoriev I.V."/>
            <person name="Mortensen U.H."/>
            <person name="De Vries R.P."/>
            <person name="Baker S.E."/>
            <person name="Andersen M.R."/>
        </authorList>
    </citation>
    <scope>NUCLEOTIDE SEQUENCE [LARGE SCALE GENOMIC DNA]</scope>
    <source>
        <strain evidence="7 8">CBS 449.75</strain>
    </source>
</reference>
<proteinExistence type="predicted"/>
<dbReference type="Pfam" id="PF11951">
    <property type="entry name" value="Fungal_trans_2"/>
    <property type="match status" value="1"/>
</dbReference>
<name>A0ABR4LE82_9EURO</name>
<keyword evidence="4" id="KW-0539">Nucleus</keyword>
<dbReference type="InterPro" id="IPR053175">
    <property type="entry name" value="DHMBA_Reg_Transcription_Factor"/>
</dbReference>
<dbReference type="Pfam" id="PF00172">
    <property type="entry name" value="Zn_clus"/>
    <property type="match status" value="1"/>
</dbReference>
<dbReference type="InterPro" id="IPR036864">
    <property type="entry name" value="Zn2-C6_fun-type_DNA-bd_sf"/>
</dbReference>